<evidence type="ECO:0000256" key="3">
    <source>
        <dbReference type="PROSITE-ProRule" id="PRU00335"/>
    </source>
</evidence>
<feature type="domain" description="HTH tetR-type" evidence="5">
    <location>
        <begin position="31"/>
        <end position="91"/>
    </location>
</feature>
<evidence type="ECO:0000256" key="1">
    <source>
        <dbReference type="ARBA" id="ARBA00023054"/>
    </source>
</evidence>
<dbReference type="Pfam" id="PF00440">
    <property type="entry name" value="TetR_N"/>
    <property type="match status" value="1"/>
</dbReference>
<dbReference type="PRINTS" id="PR00455">
    <property type="entry name" value="HTHTETR"/>
</dbReference>
<dbReference type="InterPro" id="IPR041490">
    <property type="entry name" value="KstR2_TetR_C"/>
</dbReference>
<dbReference type="Proteomes" id="UP001596495">
    <property type="component" value="Unassembled WGS sequence"/>
</dbReference>
<name>A0ABW2R6X6_9BURK</name>
<dbReference type="InterPro" id="IPR050109">
    <property type="entry name" value="HTH-type_TetR-like_transc_reg"/>
</dbReference>
<reference evidence="7" key="1">
    <citation type="journal article" date="2019" name="Int. J. Syst. Evol. Microbiol.">
        <title>The Global Catalogue of Microorganisms (GCM) 10K type strain sequencing project: providing services to taxonomists for standard genome sequencing and annotation.</title>
        <authorList>
            <consortium name="The Broad Institute Genomics Platform"/>
            <consortium name="The Broad Institute Genome Sequencing Center for Infectious Disease"/>
            <person name="Wu L."/>
            <person name="Ma J."/>
        </authorList>
    </citation>
    <scope>NUCLEOTIDE SEQUENCE [LARGE SCALE GENOMIC DNA]</scope>
    <source>
        <strain evidence="7">CCUG 54518</strain>
    </source>
</reference>
<protein>
    <submittedName>
        <fullName evidence="6">TetR family transcriptional regulator</fullName>
    </submittedName>
</protein>
<organism evidence="6 7">
    <name type="scientific">Hydrogenophaga bisanensis</name>
    <dbReference type="NCBI Taxonomy" id="439611"/>
    <lineage>
        <taxon>Bacteria</taxon>
        <taxon>Pseudomonadati</taxon>
        <taxon>Pseudomonadota</taxon>
        <taxon>Betaproteobacteria</taxon>
        <taxon>Burkholderiales</taxon>
        <taxon>Comamonadaceae</taxon>
        <taxon>Hydrogenophaga</taxon>
    </lineage>
</organism>
<keyword evidence="1" id="KW-0175">Coiled coil</keyword>
<sequence length="232" mass="25507">MTLTASELSAAVPVRRSRGRPRKTADERDDGNRRQDLLKAAARLFRIKGFAGTSTRDIATAAGMQAGSPFYHFENKEALLAAVMREGMQRAVVRQKAALEATTSAAAASHTTPSARQLLRTLVRNQFDVLLGPDSDFIPVMLYEWRYLSEEQRGEISSLKADYEAAWVPVLHTLHQEGALRGSLPISRLMIFGALNWSVQWYDPARAASGGASLDDLADNALLLFLHEPTSP</sequence>
<dbReference type="EMBL" id="JBHTBX010000002">
    <property type="protein sequence ID" value="MFC7433429.1"/>
    <property type="molecule type" value="Genomic_DNA"/>
</dbReference>
<keyword evidence="7" id="KW-1185">Reference proteome</keyword>
<proteinExistence type="predicted"/>
<evidence type="ECO:0000313" key="7">
    <source>
        <dbReference type="Proteomes" id="UP001596495"/>
    </source>
</evidence>
<dbReference type="SUPFAM" id="SSF48498">
    <property type="entry name" value="Tetracyclin repressor-like, C-terminal domain"/>
    <property type="match status" value="1"/>
</dbReference>
<dbReference type="PANTHER" id="PTHR30055:SF183">
    <property type="entry name" value="NUCLEOID OCCLUSION FACTOR SLMA"/>
    <property type="match status" value="1"/>
</dbReference>
<feature type="compositionally biased region" description="Basic and acidic residues" evidence="4">
    <location>
        <begin position="23"/>
        <end position="33"/>
    </location>
</feature>
<dbReference type="InterPro" id="IPR036271">
    <property type="entry name" value="Tet_transcr_reg_TetR-rel_C_sf"/>
</dbReference>
<feature type="region of interest" description="Disordered" evidence="4">
    <location>
        <begin position="1"/>
        <end position="33"/>
    </location>
</feature>
<dbReference type="PANTHER" id="PTHR30055">
    <property type="entry name" value="HTH-TYPE TRANSCRIPTIONAL REGULATOR RUTR"/>
    <property type="match status" value="1"/>
</dbReference>
<comment type="caution">
    <text evidence="6">The sequence shown here is derived from an EMBL/GenBank/DDBJ whole genome shotgun (WGS) entry which is preliminary data.</text>
</comment>
<dbReference type="PROSITE" id="PS50977">
    <property type="entry name" value="HTH_TETR_2"/>
    <property type="match status" value="1"/>
</dbReference>
<evidence type="ECO:0000256" key="2">
    <source>
        <dbReference type="ARBA" id="ARBA00023125"/>
    </source>
</evidence>
<evidence type="ECO:0000313" key="6">
    <source>
        <dbReference type="EMBL" id="MFC7433429.1"/>
    </source>
</evidence>
<dbReference type="Pfam" id="PF17932">
    <property type="entry name" value="TetR_C_24"/>
    <property type="match status" value="1"/>
</dbReference>
<evidence type="ECO:0000259" key="5">
    <source>
        <dbReference type="PROSITE" id="PS50977"/>
    </source>
</evidence>
<keyword evidence="2 3" id="KW-0238">DNA-binding</keyword>
<dbReference type="InterPro" id="IPR001647">
    <property type="entry name" value="HTH_TetR"/>
</dbReference>
<gene>
    <name evidence="6" type="ORF">ACFQNJ_02770</name>
</gene>
<accession>A0ABW2R6X6</accession>
<dbReference type="InterPro" id="IPR009057">
    <property type="entry name" value="Homeodomain-like_sf"/>
</dbReference>
<dbReference type="RefSeq" id="WP_382253679.1">
    <property type="nucleotide sequence ID" value="NZ_JBHTBX010000002.1"/>
</dbReference>
<dbReference type="Gene3D" id="1.10.357.10">
    <property type="entry name" value="Tetracycline Repressor, domain 2"/>
    <property type="match status" value="1"/>
</dbReference>
<dbReference type="SUPFAM" id="SSF46689">
    <property type="entry name" value="Homeodomain-like"/>
    <property type="match status" value="1"/>
</dbReference>
<feature type="DNA-binding region" description="H-T-H motif" evidence="3">
    <location>
        <begin position="54"/>
        <end position="73"/>
    </location>
</feature>
<evidence type="ECO:0000256" key="4">
    <source>
        <dbReference type="SAM" id="MobiDB-lite"/>
    </source>
</evidence>